<accession>A0A9Q8UR22</accession>
<feature type="domain" description="Major facilitator superfamily (MFS) profile" evidence="8">
    <location>
        <begin position="1"/>
        <end position="131"/>
    </location>
</feature>
<evidence type="ECO:0000256" key="5">
    <source>
        <dbReference type="ARBA" id="ARBA00022989"/>
    </source>
</evidence>
<sequence length="194" mass="21914">MGRRNLLLMGAIGMCVYQFIVASTGTVAGVENLAAQRAAISFVCIYIFFFASSWGPVAWVVTGEMFPLKVRAKCLSMTTATNWLLNWAIAYATPYMVNEEYANLQSKVFFIWGSFCFVCIAFVYFMIYETKGLSLEQVDELFGVCSKAWESKKFHPQVSFLDVQERKTIIAEATGEVERKKSVQHEEVTDLKAE</sequence>
<proteinExistence type="inferred from homology"/>
<feature type="transmembrane region" description="Helical" evidence="7">
    <location>
        <begin position="38"/>
        <end position="62"/>
    </location>
</feature>
<comment type="subcellular location">
    <subcellularLocation>
        <location evidence="1">Membrane</location>
        <topology evidence="1">Multi-pass membrane protein</topology>
    </subcellularLocation>
</comment>
<feature type="transmembrane region" description="Helical" evidence="7">
    <location>
        <begin position="109"/>
        <end position="127"/>
    </location>
</feature>
<evidence type="ECO:0000256" key="6">
    <source>
        <dbReference type="ARBA" id="ARBA00023136"/>
    </source>
</evidence>
<dbReference type="AlphaFoldDB" id="A0A9Q8UR22"/>
<keyword evidence="5 7" id="KW-1133">Transmembrane helix</keyword>
<dbReference type="RefSeq" id="XP_047763725.1">
    <property type="nucleotide sequence ID" value="XM_047906292.1"/>
</dbReference>
<feature type="transmembrane region" description="Helical" evidence="7">
    <location>
        <begin position="74"/>
        <end position="97"/>
    </location>
</feature>
<dbReference type="EMBL" id="CP090168">
    <property type="protein sequence ID" value="UJO19359.1"/>
    <property type="molecule type" value="Genomic_DNA"/>
</dbReference>
<dbReference type="GO" id="GO:0016020">
    <property type="term" value="C:membrane"/>
    <property type="evidence" value="ECO:0007669"/>
    <property type="project" value="UniProtKB-SubCell"/>
</dbReference>
<dbReference type="Gene3D" id="1.20.1250.20">
    <property type="entry name" value="MFS general substrate transporter like domains"/>
    <property type="match status" value="1"/>
</dbReference>
<dbReference type="InterPro" id="IPR003663">
    <property type="entry name" value="Sugar/inositol_transpt"/>
</dbReference>
<organism evidence="9 10">
    <name type="scientific">Passalora fulva</name>
    <name type="common">Tomato leaf mold</name>
    <name type="synonym">Cladosporium fulvum</name>
    <dbReference type="NCBI Taxonomy" id="5499"/>
    <lineage>
        <taxon>Eukaryota</taxon>
        <taxon>Fungi</taxon>
        <taxon>Dikarya</taxon>
        <taxon>Ascomycota</taxon>
        <taxon>Pezizomycotina</taxon>
        <taxon>Dothideomycetes</taxon>
        <taxon>Dothideomycetidae</taxon>
        <taxon>Mycosphaerellales</taxon>
        <taxon>Mycosphaerellaceae</taxon>
        <taxon>Fulvia</taxon>
    </lineage>
</organism>
<dbReference type="PANTHER" id="PTHR48022">
    <property type="entry name" value="PLASTIDIC GLUCOSE TRANSPORTER 4"/>
    <property type="match status" value="1"/>
</dbReference>
<dbReference type="OrthoDB" id="6612291at2759"/>
<keyword evidence="3" id="KW-0813">Transport</keyword>
<evidence type="ECO:0000256" key="1">
    <source>
        <dbReference type="ARBA" id="ARBA00004141"/>
    </source>
</evidence>
<dbReference type="GO" id="GO:0005351">
    <property type="term" value="F:carbohydrate:proton symporter activity"/>
    <property type="evidence" value="ECO:0007669"/>
    <property type="project" value="TreeGrafter"/>
</dbReference>
<evidence type="ECO:0000313" key="10">
    <source>
        <dbReference type="Proteomes" id="UP000756132"/>
    </source>
</evidence>
<dbReference type="Pfam" id="PF00083">
    <property type="entry name" value="Sugar_tr"/>
    <property type="match status" value="1"/>
</dbReference>
<protein>
    <submittedName>
        <fullName evidence="9">Major facilitator-type transporter ecdD</fullName>
    </submittedName>
</protein>
<gene>
    <name evidence="9" type="ORF">CLAFUR5_07144</name>
</gene>
<keyword evidence="4 7" id="KW-0812">Transmembrane</keyword>
<evidence type="ECO:0000256" key="3">
    <source>
        <dbReference type="ARBA" id="ARBA00022448"/>
    </source>
</evidence>
<evidence type="ECO:0000256" key="4">
    <source>
        <dbReference type="ARBA" id="ARBA00022692"/>
    </source>
</evidence>
<reference evidence="9" key="2">
    <citation type="journal article" date="2022" name="Microb. Genom.">
        <title>A chromosome-scale genome assembly of the tomato pathogen Cladosporium fulvum reveals a compartmentalized genome architecture and the presence of a dispensable chromosome.</title>
        <authorList>
            <person name="Zaccaron A.Z."/>
            <person name="Chen L.H."/>
            <person name="Samaras A."/>
            <person name="Stergiopoulos I."/>
        </authorList>
    </citation>
    <scope>NUCLEOTIDE SEQUENCE</scope>
    <source>
        <strain evidence="9">Race5_Kim</strain>
    </source>
</reference>
<reference evidence="9" key="1">
    <citation type="submission" date="2021-12" db="EMBL/GenBank/DDBJ databases">
        <authorList>
            <person name="Zaccaron A."/>
            <person name="Stergiopoulos I."/>
        </authorList>
    </citation>
    <scope>NUCLEOTIDE SEQUENCE</scope>
    <source>
        <strain evidence="9">Race5_Kim</strain>
    </source>
</reference>
<dbReference type="Proteomes" id="UP000756132">
    <property type="component" value="Chromosome 6"/>
</dbReference>
<keyword evidence="6 7" id="KW-0472">Membrane</keyword>
<dbReference type="KEGG" id="ffu:CLAFUR5_07144"/>
<comment type="similarity">
    <text evidence="2">Belongs to the major facilitator superfamily. Sugar transporter (TC 2.A.1.1) family.</text>
</comment>
<dbReference type="GeneID" id="71987022"/>
<dbReference type="PANTHER" id="PTHR48022:SF17">
    <property type="entry name" value="HEXOSE TRANSPORTER"/>
    <property type="match status" value="1"/>
</dbReference>
<name>A0A9Q8UR22_PASFU</name>
<dbReference type="PRINTS" id="PR00171">
    <property type="entry name" value="SUGRTRNSPORT"/>
</dbReference>
<dbReference type="InterPro" id="IPR020846">
    <property type="entry name" value="MFS_dom"/>
</dbReference>
<evidence type="ECO:0000259" key="8">
    <source>
        <dbReference type="PROSITE" id="PS50850"/>
    </source>
</evidence>
<evidence type="ECO:0000256" key="2">
    <source>
        <dbReference type="ARBA" id="ARBA00010992"/>
    </source>
</evidence>
<evidence type="ECO:0000313" key="9">
    <source>
        <dbReference type="EMBL" id="UJO19359.1"/>
    </source>
</evidence>
<keyword evidence="10" id="KW-1185">Reference proteome</keyword>
<dbReference type="InterPro" id="IPR036259">
    <property type="entry name" value="MFS_trans_sf"/>
</dbReference>
<dbReference type="InterPro" id="IPR050360">
    <property type="entry name" value="MFS_Sugar_Transporters"/>
</dbReference>
<dbReference type="PROSITE" id="PS50850">
    <property type="entry name" value="MFS"/>
    <property type="match status" value="1"/>
</dbReference>
<dbReference type="OMA" id="GRAHDNC"/>
<dbReference type="InterPro" id="IPR005828">
    <property type="entry name" value="MFS_sugar_transport-like"/>
</dbReference>
<dbReference type="SUPFAM" id="SSF103473">
    <property type="entry name" value="MFS general substrate transporter"/>
    <property type="match status" value="1"/>
</dbReference>
<evidence type="ECO:0000256" key="7">
    <source>
        <dbReference type="SAM" id="Phobius"/>
    </source>
</evidence>